<evidence type="ECO:0000259" key="3">
    <source>
        <dbReference type="Pfam" id="PF13360"/>
    </source>
</evidence>
<protein>
    <recommendedName>
        <fullName evidence="3">Pyrrolo-quinoline quinone repeat domain-containing protein</fullName>
    </recommendedName>
</protein>
<feature type="signal peptide" evidence="2">
    <location>
        <begin position="1"/>
        <end position="23"/>
    </location>
</feature>
<feature type="chain" id="PRO_5046385153" description="Pyrrolo-quinoline quinone repeat domain-containing protein" evidence="2">
    <location>
        <begin position="24"/>
        <end position="488"/>
    </location>
</feature>
<sequence length="488" mass="52665">MLKFSHVLAGLAVSCCLVLSACSGGPGDPGGLGPQGGDGSNDAKTPVYTWGDWVDLGFTANLELANDSYAAFLNSDDMTHAVYDTSGNKVWDVPTLKPITMSVYNTWASDELFIAEVENGDLVGFNWADGAEKWRLNPAEILRCDPGDATYWSVASRTEPKVYDDSTIVLGIFDQNALDNGCRSAGDYPSSVAFDPKTGEEKWRGPNVNGDSGTVTSFTSVTGKYQYAAWGTDMQYQMSRTEVGSGETTYATVEKAHAPGFSIAHEVSDTGFVIAGGEPNEFVEVHTWSDQPGGDPNKAYPTTDFPVPYHLRNSQSSGYIYGFNVGPQKPNGSDLKYHFFNLTKPDSDTISPRSESYPTPEAPAIPGSDDAKGYEPYLWNDPLVPREGASPLIVLPGTSSPLVAFDYETGEPVWSVDGSDQISSTTYVPQTDEVIFSLDDEAVAVDAQTGEEKLREKFGDDVYGVDFFGGVMAVYHSDGTSIRALKQH</sequence>
<evidence type="ECO:0000256" key="1">
    <source>
        <dbReference type="SAM" id="MobiDB-lite"/>
    </source>
</evidence>
<reference evidence="4 5" key="1">
    <citation type="submission" date="2021-01" db="EMBL/GenBank/DDBJ databases">
        <title>Sequencing the genomes of 1000 actinobacteria strains.</title>
        <authorList>
            <person name="Klenk H.-P."/>
        </authorList>
    </citation>
    <scope>NUCLEOTIDE SEQUENCE [LARGE SCALE GENOMIC DNA]</scope>
    <source>
        <strain evidence="4 5">DSM 13657</strain>
    </source>
</reference>
<evidence type="ECO:0000313" key="4">
    <source>
        <dbReference type="EMBL" id="MBM7817030.1"/>
    </source>
</evidence>
<dbReference type="SUPFAM" id="SSF50998">
    <property type="entry name" value="Quinoprotein alcohol dehydrogenase-like"/>
    <property type="match status" value="1"/>
</dbReference>
<dbReference type="InterPro" id="IPR011047">
    <property type="entry name" value="Quinoprotein_ADH-like_sf"/>
</dbReference>
<dbReference type="EMBL" id="JAFBCP010000001">
    <property type="protein sequence ID" value="MBM7817030.1"/>
    <property type="molecule type" value="Genomic_DNA"/>
</dbReference>
<dbReference type="PROSITE" id="PS51257">
    <property type="entry name" value="PROKAR_LIPOPROTEIN"/>
    <property type="match status" value="1"/>
</dbReference>
<organism evidence="4 5">
    <name type="scientific">Brevibacterium paucivorans</name>
    <dbReference type="NCBI Taxonomy" id="170994"/>
    <lineage>
        <taxon>Bacteria</taxon>
        <taxon>Bacillati</taxon>
        <taxon>Actinomycetota</taxon>
        <taxon>Actinomycetes</taxon>
        <taxon>Micrococcales</taxon>
        <taxon>Brevibacteriaceae</taxon>
        <taxon>Brevibacterium</taxon>
    </lineage>
</organism>
<gene>
    <name evidence="4" type="ORF">JOE56_001724</name>
</gene>
<dbReference type="RefSeq" id="WP_204515681.1">
    <property type="nucleotide sequence ID" value="NZ_JAFBCP010000001.1"/>
</dbReference>
<comment type="caution">
    <text evidence="4">The sequence shown here is derived from an EMBL/GenBank/DDBJ whole genome shotgun (WGS) entry which is preliminary data.</text>
</comment>
<keyword evidence="5" id="KW-1185">Reference proteome</keyword>
<dbReference type="Pfam" id="PF13360">
    <property type="entry name" value="PQQ_2"/>
    <property type="match status" value="2"/>
</dbReference>
<feature type="domain" description="Pyrrolo-quinoline quinone repeat" evidence="3">
    <location>
        <begin position="402"/>
        <end position="486"/>
    </location>
</feature>
<dbReference type="InterPro" id="IPR002372">
    <property type="entry name" value="PQQ_rpt_dom"/>
</dbReference>
<evidence type="ECO:0000256" key="2">
    <source>
        <dbReference type="SAM" id="SignalP"/>
    </source>
</evidence>
<dbReference type="Proteomes" id="UP000809290">
    <property type="component" value="Unassembled WGS sequence"/>
</dbReference>
<name>A0ABS2SMR1_9MICO</name>
<feature type="compositionally biased region" description="Polar residues" evidence="1">
    <location>
        <begin position="348"/>
        <end position="357"/>
    </location>
</feature>
<dbReference type="InterPro" id="IPR015943">
    <property type="entry name" value="WD40/YVTN_repeat-like_dom_sf"/>
</dbReference>
<accession>A0ABS2SMR1</accession>
<proteinExistence type="predicted"/>
<evidence type="ECO:0000313" key="5">
    <source>
        <dbReference type="Proteomes" id="UP000809290"/>
    </source>
</evidence>
<keyword evidence="2" id="KW-0732">Signal</keyword>
<dbReference type="Gene3D" id="2.130.10.10">
    <property type="entry name" value="YVTN repeat-like/Quinoprotein amine dehydrogenase"/>
    <property type="match status" value="2"/>
</dbReference>
<feature type="domain" description="Pyrrolo-quinoline quinone repeat" evidence="3">
    <location>
        <begin position="82"/>
        <end position="218"/>
    </location>
</feature>
<feature type="region of interest" description="Disordered" evidence="1">
    <location>
        <begin position="348"/>
        <end position="371"/>
    </location>
</feature>